<keyword evidence="4" id="KW-1185">Reference proteome</keyword>
<evidence type="ECO:0000256" key="1">
    <source>
        <dbReference type="PROSITE-ProRule" id="PRU00244"/>
    </source>
</evidence>
<reference evidence="3 4" key="1">
    <citation type="submission" date="2024-09" db="EMBL/GenBank/DDBJ databases">
        <authorList>
            <person name="Sun Q."/>
            <person name="Mori K."/>
        </authorList>
    </citation>
    <scope>NUCLEOTIDE SEQUENCE [LARGE SCALE GENOMIC DNA]</scope>
    <source>
        <strain evidence="3 4">JCM 3307</strain>
    </source>
</reference>
<accession>A0ABV5MDQ0</accession>
<keyword evidence="1" id="KW-0812">Transmembrane</keyword>
<comment type="caution">
    <text evidence="3">The sequence shown here is derived from an EMBL/GenBank/DDBJ whole genome shotgun (WGS) entry which is preliminary data.</text>
</comment>
<evidence type="ECO:0000259" key="2">
    <source>
        <dbReference type="PROSITE" id="PS50924"/>
    </source>
</evidence>
<gene>
    <name evidence="3" type="ORF">ACFFTR_28180</name>
</gene>
<dbReference type="Proteomes" id="UP001589608">
    <property type="component" value="Unassembled WGS sequence"/>
</dbReference>
<feature type="transmembrane region" description="Helical" evidence="1">
    <location>
        <begin position="215"/>
        <end position="235"/>
    </location>
</feature>
<dbReference type="InterPro" id="IPR005330">
    <property type="entry name" value="MHYT_dom"/>
</dbReference>
<dbReference type="RefSeq" id="WP_223104937.1">
    <property type="nucleotide sequence ID" value="NZ_CP061913.1"/>
</dbReference>
<dbReference type="PANTHER" id="PTHR35152:SF1">
    <property type="entry name" value="DOMAIN SIGNALLING PROTEIN, PUTATIVE (AFU_ORTHOLOGUE AFUA_5G11310)-RELATED"/>
    <property type="match status" value="1"/>
</dbReference>
<protein>
    <submittedName>
        <fullName evidence="3">MHYT domain-containing protein</fullName>
    </submittedName>
</protein>
<organism evidence="3 4">
    <name type="scientific">Dactylosporangium vinaceum</name>
    <dbReference type="NCBI Taxonomy" id="53362"/>
    <lineage>
        <taxon>Bacteria</taxon>
        <taxon>Bacillati</taxon>
        <taxon>Actinomycetota</taxon>
        <taxon>Actinomycetes</taxon>
        <taxon>Micromonosporales</taxon>
        <taxon>Micromonosporaceae</taxon>
        <taxon>Dactylosporangium</taxon>
    </lineage>
</organism>
<feature type="transmembrane region" description="Helical" evidence="1">
    <location>
        <begin position="81"/>
        <end position="100"/>
    </location>
</feature>
<keyword evidence="1" id="KW-0472">Membrane</keyword>
<feature type="transmembrane region" description="Helical" evidence="1">
    <location>
        <begin position="46"/>
        <end position="69"/>
    </location>
</feature>
<feature type="transmembrane region" description="Helical" evidence="1">
    <location>
        <begin position="15"/>
        <end position="34"/>
    </location>
</feature>
<proteinExistence type="predicted"/>
<feature type="transmembrane region" description="Helical" evidence="1">
    <location>
        <begin position="112"/>
        <end position="133"/>
    </location>
</feature>
<keyword evidence="1" id="KW-1133">Transmembrane helix</keyword>
<evidence type="ECO:0000313" key="4">
    <source>
        <dbReference type="Proteomes" id="UP001589608"/>
    </source>
</evidence>
<sequence>MATVDHFSHGALNPAFAFGLAFLGSGLALSCAARGRAAGSAHRKRWLTLASMSLGGGIWIMHFMAMLGFDVPASPVRYDVGLTAVSVLIAGVVVFVGLFVAGTGRPTPVRLISGGVFTGLGVSAMHYTGMAAVRVAGTLTYQANLVLASVLVAIVAAIVALWLSVVVRGRGQVFVAGGVMAFAVCAMHYTAMAAVRVDLDGHWPDSVHGVTPISLELPITLLASVTVVILAFVALHTVSAEDRNHPVDLTPIRPPGKWLAKHAPAR</sequence>
<feature type="transmembrane region" description="Helical" evidence="1">
    <location>
        <begin position="173"/>
        <end position="195"/>
    </location>
</feature>
<dbReference type="EMBL" id="JBHMCA010000051">
    <property type="protein sequence ID" value="MFB9446985.1"/>
    <property type="molecule type" value="Genomic_DNA"/>
</dbReference>
<dbReference type="PANTHER" id="PTHR35152">
    <property type="entry name" value="DOMAIN SIGNALLING PROTEIN, PUTATIVE (AFU_ORTHOLOGUE AFUA_5G11310)-RELATED"/>
    <property type="match status" value="1"/>
</dbReference>
<dbReference type="Pfam" id="PF03707">
    <property type="entry name" value="MHYT"/>
    <property type="match status" value="3"/>
</dbReference>
<evidence type="ECO:0000313" key="3">
    <source>
        <dbReference type="EMBL" id="MFB9446985.1"/>
    </source>
</evidence>
<name>A0ABV5MDQ0_9ACTN</name>
<feature type="transmembrane region" description="Helical" evidence="1">
    <location>
        <begin position="145"/>
        <end position="166"/>
    </location>
</feature>
<feature type="domain" description="MHYT" evidence="2">
    <location>
        <begin position="9"/>
        <end position="198"/>
    </location>
</feature>
<dbReference type="PROSITE" id="PS50924">
    <property type="entry name" value="MHYT"/>
    <property type="match status" value="1"/>
</dbReference>